<dbReference type="InterPro" id="IPR018779">
    <property type="entry name" value="RecJ_C"/>
</dbReference>
<dbReference type="Proteomes" id="UP001209318">
    <property type="component" value="Unassembled WGS sequence"/>
</dbReference>
<dbReference type="Pfam" id="PF17768">
    <property type="entry name" value="RecJ_OB"/>
    <property type="match status" value="1"/>
</dbReference>
<dbReference type="NCBIfam" id="TIGR00644">
    <property type="entry name" value="recJ"/>
    <property type="match status" value="1"/>
</dbReference>
<evidence type="ECO:0000259" key="9">
    <source>
        <dbReference type="Pfam" id="PF10141"/>
    </source>
</evidence>
<dbReference type="GO" id="GO:0006281">
    <property type="term" value="P:DNA repair"/>
    <property type="evidence" value="ECO:0007669"/>
    <property type="project" value="InterPro"/>
</dbReference>
<evidence type="ECO:0000256" key="3">
    <source>
        <dbReference type="ARBA" id="ARBA00022722"/>
    </source>
</evidence>
<dbReference type="GO" id="GO:0006310">
    <property type="term" value="P:DNA recombination"/>
    <property type="evidence" value="ECO:0007669"/>
    <property type="project" value="InterPro"/>
</dbReference>
<proteinExistence type="inferred from homology"/>
<dbReference type="InterPro" id="IPR038763">
    <property type="entry name" value="DHH_sf"/>
</dbReference>
<dbReference type="InterPro" id="IPR003156">
    <property type="entry name" value="DHHA1_dom"/>
</dbReference>
<dbReference type="Pfam" id="PF01368">
    <property type="entry name" value="DHH"/>
    <property type="match status" value="1"/>
</dbReference>
<evidence type="ECO:0000259" key="8">
    <source>
        <dbReference type="Pfam" id="PF02272"/>
    </source>
</evidence>
<feature type="coiled-coil region" evidence="6">
    <location>
        <begin position="300"/>
        <end position="327"/>
    </location>
</feature>
<dbReference type="PANTHER" id="PTHR30255">
    <property type="entry name" value="SINGLE-STRANDED-DNA-SPECIFIC EXONUCLEASE RECJ"/>
    <property type="match status" value="1"/>
</dbReference>
<keyword evidence="5 11" id="KW-0269">Exonuclease</keyword>
<feature type="domain" description="RecJ OB" evidence="10">
    <location>
        <begin position="456"/>
        <end position="561"/>
    </location>
</feature>
<evidence type="ECO:0000259" key="10">
    <source>
        <dbReference type="Pfam" id="PF17768"/>
    </source>
</evidence>
<evidence type="ECO:0000259" key="7">
    <source>
        <dbReference type="Pfam" id="PF01368"/>
    </source>
</evidence>
<dbReference type="InterPro" id="IPR051673">
    <property type="entry name" value="SSDNA_exonuclease_RecJ"/>
</dbReference>
<dbReference type="Gene3D" id="3.10.310.30">
    <property type="match status" value="1"/>
</dbReference>
<dbReference type="GO" id="GO:0008409">
    <property type="term" value="F:5'-3' exonuclease activity"/>
    <property type="evidence" value="ECO:0007669"/>
    <property type="project" value="InterPro"/>
</dbReference>
<dbReference type="EMBL" id="JAOUSF010000003">
    <property type="protein sequence ID" value="MCU9613985.1"/>
    <property type="molecule type" value="Genomic_DNA"/>
</dbReference>
<comment type="caution">
    <text evidence="11">The sequence shown here is derived from an EMBL/GenBank/DDBJ whole genome shotgun (WGS) entry which is preliminary data.</text>
</comment>
<feature type="domain" description="DHHA1" evidence="8">
    <location>
        <begin position="346"/>
        <end position="441"/>
    </location>
</feature>
<gene>
    <name evidence="11" type="primary">recJ</name>
    <name evidence="11" type="ORF">OEV98_10470</name>
</gene>
<accession>A0AAE3ISW2</accession>
<evidence type="ECO:0000313" key="12">
    <source>
        <dbReference type="Proteomes" id="UP001209318"/>
    </source>
</evidence>
<dbReference type="RefSeq" id="WP_263073220.1">
    <property type="nucleotide sequence ID" value="NZ_JAOUSF010000003.1"/>
</dbReference>
<keyword evidence="6" id="KW-0175">Coiled coil</keyword>
<protein>
    <recommendedName>
        <fullName evidence="2">Single-stranded-DNA-specific exonuclease RecJ</fullName>
    </recommendedName>
</protein>
<comment type="similarity">
    <text evidence="1">Belongs to the RecJ family.</text>
</comment>
<dbReference type="GO" id="GO:0003676">
    <property type="term" value="F:nucleic acid binding"/>
    <property type="evidence" value="ECO:0007669"/>
    <property type="project" value="InterPro"/>
</dbReference>
<organism evidence="11 12">
    <name type="scientific">Perspicuibacillus lycopersici</name>
    <dbReference type="NCBI Taxonomy" id="1325689"/>
    <lineage>
        <taxon>Bacteria</taxon>
        <taxon>Bacillati</taxon>
        <taxon>Bacillota</taxon>
        <taxon>Bacilli</taxon>
        <taxon>Bacillales</taxon>
        <taxon>Bacillaceae</taxon>
        <taxon>Perspicuibacillus</taxon>
    </lineage>
</organism>
<dbReference type="AlphaFoldDB" id="A0AAE3ISW2"/>
<dbReference type="InterPro" id="IPR004610">
    <property type="entry name" value="RecJ"/>
</dbReference>
<feature type="domain" description="Single-stranded-DNA-specific exonuclease RecJ C-terminal" evidence="9">
    <location>
        <begin position="568"/>
        <end position="768"/>
    </location>
</feature>
<dbReference type="PANTHER" id="PTHR30255:SF2">
    <property type="entry name" value="SINGLE-STRANDED-DNA-SPECIFIC EXONUCLEASE RECJ"/>
    <property type="match status" value="1"/>
</dbReference>
<keyword evidence="12" id="KW-1185">Reference proteome</keyword>
<name>A0AAE3ISW2_9BACI</name>
<evidence type="ECO:0000256" key="6">
    <source>
        <dbReference type="SAM" id="Coils"/>
    </source>
</evidence>
<reference evidence="11" key="1">
    <citation type="submission" date="2022-10" db="EMBL/GenBank/DDBJ databases">
        <title>Description of Fervidibacillus gen. nov. in the family Fervidibacillaceae fam. nov. with two species, Fervidibacillus albus sp. nov., and Fervidibacillus halotolerans sp. nov., isolated from tidal flat sediments.</title>
        <authorList>
            <person name="Kwon K.K."/>
            <person name="Yang S.-H."/>
        </authorList>
    </citation>
    <scope>NUCLEOTIDE SEQUENCE</scope>
    <source>
        <strain evidence="11">JCM 19140</strain>
    </source>
</reference>
<feature type="domain" description="DDH" evidence="7">
    <location>
        <begin position="81"/>
        <end position="225"/>
    </location>
</feature>
<evidence type="ECO:0000256" key="2">
    <source>
        <dbReference type="ARBA" id="ARBA00019841"/>
    </source>
</evidence>
<evidence type="ECO:0000313" key="11">
    <source>
        <dbReference type="EMBL" id="MCU9613985.1"/>
    </source>
</evidence>
<keyword evidence="4" id="KW-0378">Hydrolase</keyword>
<dbReference type="Pfam" id="PF02272">
    <property type="entry name" value="DHHA1"/>
    <property type="match status" value="1"/>
</dbReference>
<dbReference type="SUPFAM" id="SSF64182">
    <property type="entry name" value="DHH phosphoesterases"/>
    <property type="match status" value="1"/>
</dbReference>
<dbReference type="Pfam" id="PF10141">
    <property type="entry name" value="ssDNA-exonuc_C"/>
    <property type="match status" value="1"/>
</dbReference>
<evidence type="ECO:0000256" key="4">
    <source>
        <dbReference type="ARBA" id="ARBA00022801"/>
    </source>
</evidence>
<evidence type="ECO:0000256" key="1">
    <source>
        <dbReference type="ARBA" id="ARBA00005915"/>
    </source>
</evidence>
<evidence type="ECO:0000256" key="5">
    <source>
        <dbReference type="ARBA" id="ARBA00022839"/>
    </source>
</evidence>
<sequence length="785" mass="89177">MLQARTRWSVQAADQSKVDELINELQLAPLVATLLINRGIDTPAKASEFLFPTVDFYDPFILKDMDRCVNRINEAIEKNERIVVYGDYDADGVSSTVVLLKALQELGATSVNFYIPNRFTEGYGPNEKAFRHLKNEGYDLIITVDNGISAIHEAQVAKEIGIDLIVTDHHEPGPVLPEAIAVIHPNRKDSTYPFKELAGVGVAFKVATALLGKPPEHLLPYAAIGTIADLVSLHDENRLIAKKGLSHLRKTNEIGLLALMKLVGIKQTEINEETIGFTLAPRINAPGRLDSASTVVELFMTENRELAEQLADEINEINTERQEIVNEMTNKAMEMVAASQAENNHSVIIVGNEGWHPGVIGIVASRLVEKFYRPVFVFSYDRDKGLAKGSARSIPGFNLYENLYDCKDLLPHFGGHKMAAGLTLNLDEVEELHSRLNQLANEQLTEEDFIPVTELDGIFTLEETTLEAIEQMQLLAPFGMHNPKPKVLIKDVQLPQLKKVGGDQKHLKVTLSDGVHQLDGIAFDMGSYADHLSPVANASIIGELGINEWNNTRKPQIFLKDISVSEWQLFDYRGNKKLQQWINKLPNENCKFIIFQEDSYDKFPEVDELIFIDSDETAKNCHLDGMHVVILDMPPNRHRIECLLTDKSIARIYAHFYQHDTQFFRTIPTRDHFKWFFAFLLKKGVFDINRYGNDLANYRGWSKNTIHFMTKVFFELDFVTINNGIISVVEKAKKRDLTESKTYQERIEMIQLEKELLYSSYDQLKKWLSHCMQKENHEEAKVLWT</sequence>
<keyword evidence="3" id="KW-0540">Nuclease</keyword>
<dbReference type="InterPro" id="IPR041122">
    <property type="entry name" value="RecJ_OB"/>
</dbReference>
<dbReference type="Gene3D" id="3.90.1640.30">
    <property type="match status" value="1"/>
</dbReference>
<dbReference type="InterPro" id="IPR001667">
    <property type="entry name" value="DDH_dom"/>
</dbReference>